<dbReference type="Proteomes" id="UP000663877">
    <property type="component" value="Unassembled WGS sequence"/>
</dbReference>
<sequence length="364" mass="42522">MAWSVRTRKLAALIMGYICISVFFSLTTYIVYVFYTTIAPSVYQRKEYNKLIFHLIFGNWLGINIYFNYIMAWLTSPGLAKNYQELAAQYPTCKKCAMNKPPRTHHCSWCDLCVLKFDHHCPWLNNCVGFYNHRYFIQFCCFMATGCVYAGMFGYREYQIGILGSQVYHYTDSIFKPFDILEAMEISGFITYYIFIAAFTIAFLLIGLILWHGRMIGRGETSLERVLNNHYAEQYYDQGFVFVNPYDFGFLENWKRFLNVKTIGQFIRRILLPSTHKPEGNGITWDGYNVNTNLQLHRHDSRQTTRPIAFPPGIHPNFPGGYSTNRFRSTIVPPWEQQPKPIKISNGYQPKTPSTEKTESFKDQ</sequence>
<dbReference type="PROSITE" id="PS50216">
    <property type="entry name" value="DHHC"/>
    <property type="match status" value="1"/>
</dbReference>
<evidence type="ECO:0000313" key="12">
    <source>
        <dbReference type="EMBL" id="CAF0815401.1"/>
    </source>
</evidence>
<organism evidence="11 13">
    <name type="scientific">Adineta steineri</name>
    <dbReference type="NCBI Taxonomy" id="433720"/>
    <lineage>
        <taxon>Eukaryota</taxon>
        <taxon>Metazoa</taxon>
        <taxon>Spiralia</taxon>
        <taxon>Gnathifera</taxon>
        <taxon>Rotifera</taxon>
        <taxon>Eurotatoria</taxon>
        <taxon>Bdelloidea</taxon>
        <taxon>Adinetida</taxon>
        <taxon>Adinetidae</taxon>
        <taxon>Adineta</taxon>
    </lineage>
</organism>
<evidence type="ECO:0000256" key="8">
    <source>
        <dbReference type="SAM" id="MobiDB-lite"/>
    </source>
</evidence>
<evidence type="ECO:0000256" key="7">
    <source>
        <dbReference type="RuleBase" id="RU079119"/>
    </source>
</evidence>
<dbReference type="EC" id="2.3.1.225" evidence="7"/>
<keyword evidence="3 7" id="KW-0812">Transmembrane</keyword>
<gene>
    <name evidence="10" type="ORF">BJG266_LOCUS3026</name>
    <name evidence="11" type="ORF">QVE165_LOCUS2556</name>
    <name evidence="12" type="ORF">QVE165_LOCUS4969</name>
</gene>
<keyword evidence="4 7" id="KW-1133">Transmembrane helix</keyword>
<accession>A0A813QPR9</accession>
<evidence type="ECO:0000313" key="10">
    <source>
        <dbReference type="EMBL" id="CAF0761407.1"/>
    </source>
</evidence>
<comment type="domain">
    <text evidence="7">The DHHC domain is required for palmitoyltransferase activity.</text>
</comment>
<comment type="catalytic activity">
    <reaction evidence="7">
        <text>L-cysteinyl-[protein] + hexadecanoyl-CoA = S-hexadecanoyl-L-cysteinyl-[protein] + CoA</text>
        <dbReference type="Rhea" id="RHEA:36683"/>
        <dbReference type="Rhea" id="RHEA-COMP:10131"/>
        <dbReference type="Rhea" id="RHEA-COMP:11032"/>
        <dbReference type="ChEBI" id="CHEBI:29950"/>
        <dbReference type="ChEBI" id="CHEBI:57287"/>
        <dbReference type="ChEBI" id="CHEBI:57379"/>
        <dbReference type="ChEBI" id="CHEBI:74151"/>
        <dbReference type="EC" id="2.3.1.225"/>
    </reaction>
</comment>
<keyword evidence="6 7" id="KW-0012">Acyltransferase</keyword>
<proteinExistence type="inferred from homology"/>
<dbReference type="OrthoDB" id="331948at2759"/>
<keyword evidence="5 7" id="KW-0472">Membrane</keyword>
<dbReference type="EMBL" id="CAJNOM010000008">
    <property type="protein sequence ID" value="CAF0770128.1"/>
    <property type="molecule type" value="Genomic_DNA"/>
</dbReference>
<protein>
    <recommendedName>
        <fullName evidence="7">Palmitoyltransferase</fullName>
        <ecNumber evidence="7">2.3.1.225</ecNumber>
    </recommendedName>
</protein>
<evidence type="ECO:0000256" key="3">
    <source>
        <dbReference type="ARBA" id="ARBA00022692"/>
    </source>
</evidence>
<reference evidence="11" key="1">
    <citation type="submission" date="2021-02" db="EMBL/GenBank/DDBJ databases">
        <authorList>
            <person name="Nowell W R."/>
        </authorList>
    </citation>
    <scope>NUCLEOTIDE SEQUENCE</scope>
</reference>
<keyword evidence="13" id="KW-1185">Reference proteome</keyword>
<feature type="domain" description="Palmitoyltransferase DHHC" evidence="9">
    <location>
        <begin position="92"/>
        <end position="226"/>
    </location>
</feature>
<evidence type="ECO:0000256" key="2">
    <source>
        <dbReference type="ARBA" id="ARBA00022679"/>
    </source>
</evidence>
<dbReference type="Pfam" id="PF01529">
    <property type="entry name" value="DHHC"/>
    <property type="match status" value="1"/>
</dbReference>
<dbReference type="EMBL" id="CAJNOI010000007">
    <property type="protein sequence ID" value="CAF0761407.1"/>
    <property type="molecule type" value="Genomic_DNA"/>
</dbReference>
<keyword evidence="2 7" id="KW-0808">Transferase</keyword>
<feature type="compositionally biased region" description="Basic and acidic residues" evidence="8">
    <location>
        <begin position="354"/>
        <end position="364"/>
    </location>
</feature>
<feature type="transmembrane region" description="Helical" evidence="7">
    <location>
        <begin position="52"/>
        <end position="74"/>
    </location>
</feature>
<evidence type="ECO:0000313" key="13">
    <source>
        <dbReference type="Proteomes" id="UP000663832"/>
    </source>
</evidence>
<evidence type="ECO:0000256" key="1">
    <source>
        <dbReference type="ARBA" id="ARBA00004141"/>
    </source>
</evidence>
<evidence type="ECO:0000256" key="4">
    <source>
        <dbReference type="ARBA" id="ARBA00022989"/>
    </source>
</evidence>
<evidence type="ECO:0000313" key="11">
    <source>
        <dbReference type="EMBL" id="CAF0770128.1"/>
    </source>
</evidence>
<dbReference type="EMBL" id="CAJNOM010000019">
    <property type="protein sequence ID" value="CAF0815401.1"/>
    <property type="molecule type" value="Genomic_DNA"/>
</dbReference>
<evidence type="ECO:0000256" key="6">
    <source>
        <dbReference type="ARBA" id="ARBA00023315"/>
    </source>
</evidence>
<feature type="transmembrane region" description="Helical" evidence="7">
    <location>
        <begin position="190"/>
        <end position="211"/>
    </location>
</feature>
<feature type="transmembrane region" description="Helical" evidence="7">
    <location>
        <begin position="135"/>
        <end position="155"/>
    </location>
</feature>
<evidence type="ECO:0000256" key="5">
    <source>
        <dbReference type="ARBA" id="ARBA00023136"/>
    </source>
</evidence>
<dbReference type="Proteomes" id="UP000663832">
    <property type="component" value="Unassembled WGS sequence"/>
</dbReference>
<dbReference type="AlphaFoldDB" id="A0A813QPR9"/>
<dbReference type="PANTHER" id="PTHR12246">
    <property type="entry name" value="PALMITOYLTRANSFERASE ZDHHC16"/>
    <property type="match status" value="1"/>
</dbReference>
<dbReference type="GO" id="GO:0019706">
    <property type="term" value="F:protein-cysteine S-palmitoyltransferase activity"/>
    <property type="evidence" value="ECO:0007669"/>
    <property type="project" value="UniProtKB-EC"/>
</dbReference>
<dbReference type="GO" id="GO:0016020">
    <property type="term" value="C:membrane"/>
    <property type="evidence" value="ECO:0007669"/>
    <property type="project" value="UniProtKB-SubCell"/>
</dbReference>
<comment type="subcellular location">
    <subcellularLocation>
        <location evidence="1">Membrane</location>
        <topology evidence="1">Multi-pass membrane protein</topology>
    </subcellularLocation>
</comment>
<dbReference type="InterPro" id="IPR001594">
    <property type="entry name" value="Palmitoyltrfase_DHHC"/>
</dbReference>
<feature type="transmembrane region" description="Helical" evidence="7">
    <location>
        <begin position="12"/>
        <end position="32"/>
    </location>
</feature>
<feature type="region of interest" description="Disordered" evidence="8">
    <location>
        <begin position="334"/>
        <end position="364"/>
    </location>
</feature>
<name>A0A813QPR9_9BILA</name>
<dbReference type="InterPro" id="IPR039859">
    <property type="entry name" value="PFA4/ZDH16/20/ERF2-like"/>
</dbReference>
<comment type="similarity">
    <text evidence="7">Belongs to the DHHC palmitoyltransferase family.</text>
</comment>
<evidence type="ECO:0000259" key="9">
    <source>
        <dbReference type="Pfam" id="PF01529"/>
    </source>
</evidence>
<comment type="caution">
    <text evidence="11">The sequence shown here is derived from an EMBL/GenBank/DDBJ whole genome shotgun (WGS) entry which is preliminary data.</text>
</comment>